<dbReference type="Pfam" id="PF21588">
    <property type="entry name" value="AP5B1_middle"/>
    <property type="match status" value="1"/>
</dbReference>
<feature type="domain" description="AP5B1 middle" evidence="1">
    <location>
        <begin position="272"/>
        <end position="664"/>
    </location>
</feature>
<evidence type="ECO:0000259" key="2">
    <source>
        <dbReference type="Pfam" id="PF21589"/>
    </source>
</evidence>
<dbReference type="Proteomes" id="UP001149090">
    <property type="component" value="Unassembled WGS sequence"/>
</dbReference>
<protein>
    <submittedName>
        <fullName evidence="3">Ap-5 complex subunit beta-1</fullName>
    </submittedName>
</protein>
<dbReference type="GO" id="GO:0016197">
    <property type="term" value="P:endosomal transport"/>
    <property type="evidence" value="ECO:0007669"/>
    <property type="project" value="InterPro"/>
</dbReference>
<dbReference type="Pfam" id="PF21589">
    <property type="entry name" value="AP5B1_barrel"/>
    <property type="match status" value="1"/>
</dbReference>
<name>A0A9Q0R9A9_ANAIG</name>
<evidence type="ECO:0000313" key="4">
    <source>
        <dbReference type="Proteomes" id="UP001149090"/>
    </source>
</evidence>
<dbReference type="GO" id="GO:0030119">
    <property type="term" value="C:AP-type membrane coat adaptor complex"/>
    <property type="evidence" value="ECO:0007669"/>
    <property type="project" value="TreeGrafter"/>
</dbReference>
<dbReference type="OMA" id="SEPFNHA"/>
<keyword evidence="4" id="KW-1185">Reference proteome</keyword>
<gene>
    <name evidence="3" type="ORF">M0811_09788</name>
</gene>
<evidence type="ECO:0000259" key="1">
    <source>
        <dbReference type="Pfam" id="PF21588"/>
    </source>
</evidence>
<dbReference type="EMBL" id="JAPDFW010000084">
    <property type="protein sequence ID" value="KAJ5071889.1"/>
    <property type="molecule type" value="Genomic_DNA"/>
</dbReference>
<dbReference type="PANTHER" id="PTHR34033">
    <property type="entry name" value="AP-5 COMPLEX SUBUNIT BETA-1"/>
    <property type="match status" value="1"/>
</dbReference>
<feature type="domain" description="AP-5 complex subunit beta-1 beta-barrel" evidence="2">
    <location>
        <begin position="779"/>
        <end position="859"/>
    </location>
</feature>
<accession>A0A9Q0R9A9</accession>
<reference evidence="3" key="1">
    <citation type="submission" date="2022-10" db="EMBL/GenBank/DDBJ databases">
        <title>Novel sulphate-reducing endosymbionts in the free-living metamonad Anaeramoeba.</title>
        <authorList>
            <person name="Jerlstrom-Hultqvist J."/>
            <person name="Cepicka I."/>
            <person name="Gallot-Lavallee L."/>
            <person name="Salas-Leiva D."/>
            <person name="Curtis B.A."/>
            <person name="Zahonova K."/>
            <person name="Pipaliya S."/>
            <person name="Dacks J."/>
            <person name="Roger A.J."/>
        </authorList>
    </citation>
    <scope>NUCLEOTIDE SEQUENCE</scope>
    <source>
        <strain evidence="3">BMAN</strain>
    </source>
</reference>
<organism evidence="3 4">
    <name type="scientific">Anaeramoeba ignava</name>
    <name type="common">Anaerobic marine amoeba</name>
    <dbReference type="NCBI Taxonomy" id="1746090"/>
    <lineage>
        <taxon>Eukaryota</taxon>
        <taxon>Metamonada</taxon>
        <taxon>Anaeramoebidae</taxon>
        <taxon>Anaeramoeba</taxon>
    </lineage>
</organism>
<dbReference type="InterPro" id="IPR048980">
    <property type="entry name" value="AP5B1_barrel"/>
</dbReference>
<dbReference type="AlphaFoldDB" id="A0A9Q0R9A9"/>
<dbReference type="InterPro" id="IPR048979">
    <property type="entry name" value="AP5B1_middle"/>
</dbReference>
<comment type="caution">
    <text evidence="3">The sequence shown here is derived from an EMBL/GenBank/DDBJ whole genome shotgun (WGS) entry which is preliminary data.</text>
</comment>
<dbReference type="InterPro" id="IPR038741">
    <property type="entry name" value="AP5B1"/>
</dbReference>
<dbReference type="OrthoDB" id="646197at2759"/>
<evidence type="ECO:0000313" key="3">
    <source>
        <dbReference type="EMBL" id="KAJ5071889.1"/>
    </source>
</evidence>
<sequence length="1018" mass="120659">MENFQFESHWLILFQDIFQDKNFSLDNLTTKLLIEKFLETFQIKASESTLILILIFFQEHLYLLEDEEILTSTWNHFHVNFLNKEFSSHVQGQILVTLTHIVLEYNFLNKFPEKLKNIIISLWEIISQINSQTDCTLRAIACQCLTELESHYPLLLVNLFANIFDYASKENTYIAQWYFLLMCQIINNDISLQISRQQSLKHEKKNDFDQKKLRNLQISTNTFDIYTFEMPKLISDPQVTIFKNIIRQKHPTLPRSSKRHKNRELSHFITKVLRVLIENARFFGYSAIFYMLETLVQTTLYQKINASFFINEYYLQLFVLDRPAIWHSFILLQLIFNQKNFPNEVSDPKKSRTIFVFDTETQEKILKRTIEIINYNKLSIEQKLICFQWLEDPQIWGTKSLPQLLQPFLDKFLPHYFEPIQIQIHKVLKYNLLFDHNSTQFSPRSSHLQILMCFQDYVYYNKDSFLAEIVFKFLTDSFLKFPSVRKSIQKYLVHLLSIQPNFIQRAIIFLDEIESSEKKQPVNPDSEILVTDKTPTATCGYRILISFQKLITKTIPPKKLANYFPLISRILESKSCDPQCMLDSVLKFIQSDEHYIYSFQRSRDYGRNIIDICRKAILLHGLPRIFSSLQKLLKFCSLYYNEISIRESARFYYQLIHNLSQEQLHNVLKEDKKGESVFSHNVQREELKPQKQINTTFLELVRKFAESSQNKLLQNNFPENFFENIFHTENDVLSINYPDYYKLIHTSSREIPLSIHFHLGYKKDIKENQENNEVIPQELFGLNLQLSAQTQTFLSVEQVVVPFLRNGSNESLEKQDSFPFSYNLKLGFIPLMPLPTEFDIRAIFSTPQGDVFVCSLDPIHLDLQDLFLPCPIPRKIENSDLFLESLFDYLWKNVGFFSHLENNNSDENENKNKNENENKNPLKFTNYKSVKVLQIEKQHVLEIFHKILGSFSIKNNVENQENHSKKISDVLKSIIFLPPKFFLMFKFCVEKSRTVVKIRSDFSQIFGYIDHFFNNKFK</sequence>
<proteinExistence type="predicted"/>
<dbReference type="PANTHER" id="PTHR34033:SF1">
    <property type="entry name" value="AP-5 COMPLEX SUBUNIT BETA-1"/>
    <property type="match status" value="1"/>
</dbReference>